<reference evidence="6 7" key="1">
    <citation type="submission" date="2017-08" db="EMBL/GenBank/DDBJ databases">
        <title>Draft genome sequence of filamentous cyanobacterium Calothrix elsteri CCALA 953.</title>
        <authorList>
            <person name="Gagunashvili A.N."/>
            <person name="Elster J."/>
            <person name="Andresson O.S."/>
        </authorList>
    </citation>
    <scope>NUCLEOTIDE SEQUENCE [LARGE SCALE GENOMIC DNA]</scope>
    <source>
        <strain evidence="6 7">CCALA 953</strain>
    </source>
</reference>
<feature type="signal peptide" evidence="5">
    <location>
        <begin position="1"/>
        <end position="28"/>
    </location>
</feature>
<dbReference type="Proteomes" id="UP000218238">
    <property type="component" value="Unassembled WGS sequence"/>
</dbReference>
<feature type="repeat" description="TPR" evidence="3">
    <location>
        <begin position="40"/>
        <end position="73"/>
    </location>
</feature>
<dbReference type="InterPro" id="IPR050498">
    <property type="entry name" value="Ycf3"/>
</dbReference>
<keyword evidence="1" id="KW-0677">Repeat</keyword>
<dbReference type="InterPro" id="IPR019734">
    <property type="entry name" value="TPR_rpt"/>
</dbReference>
<evidence type="ECO:0000313" key="6">
    <source>
        <dbReference type="EMBL" id="PAX53430.1"/>
    </source>
</evidence>
<feature type="region of interest" description="Disordered" evidence="4">
    <location>
        <begin position="211"/>
        <end position="230"/>
    </location>
</feature>
<gene>
    <name evidence="6" type="ORF">CK510_14040</name>
</gene>
<dbReference type="Pfam" id="PF13414">
    <property type="entry name" value="TPR_11"/>
    <property type="match status" value="1"/>
</dbReference>
<dbReference type="InterPro" id="IPR011990">
    <property type="entry name" value="TPR-like_helical_dom_sf"/>
</dbReference>
<protein>
    <submittedName>
        <fullName evidence="6">Uncharacterized protein</fullName>
    </submittedName>
</protein>
<organism evidence="6 7">
    <name type="scientific">Brunnivagina elsteri CCALA 953</name>
    <dbReference type="NCBI Taxonomy" id="987040"/>
    <lineage>
        <taxon>Bacteria</taxon>
        <taxon>Bacillati</taxon>
        <taxon>Cyanobacteriota</taxon>
        <taxon>Cyanophyceae</taxon>
        <taxon>Nostocales</taxon>
        <taxon>Calotrichaceae</taxon>
        <taxon>Brunnivagina</taxon>
    </lineage>
</organism>
<dbReference type="EMBL" id="NTFS01000142">
    <property type="protein sequence ID" value="PAX53430.1"/>
    <property type="molecule type" value="Genomic_DNA"/>
</dbReference>
<dbReference type="Gene3D" id="1.25.40.10">
    <property type="entry name" value="Tetratricopeptide repeat domain"/>
    <property type="match status" value="2"/>
</dbReference>
<sequence length="284" mass="31807">MSRLKLVFTCLSLAALSNFIVNVPSVKASSVAVQEVQTKAKNLFYQGIIKVNEGNYQAALEAFTKAINIEPRYAEAYYRRGLIHAKYPQNQPLNADGTVKGCERIDTYRIICPVSVQNKVQENKGKAITDFTQAIQLNPQYTAAYHQRGLLQENGESKLQDLEMAVNLYYSKVPVYLKENKYETAAKILQAVEEINIAKKSVNSLMFGVKAPPNRNPIGSSTDSPNKKSPEDLINEAFQVLNKGDVQTALQKLEEAGRIYQERKDEGRYQEVQRTIAVIKGKGK</sequence>
<dbReference type="RefSeq" id="WP_095722290.1">
    <property type="nucleotide sequence ID" value="NZ_NTFS01000142.1"/>
</dbReference>
<evidence type="ECO:0000256" key="2">
    <source>
        <dbReference type="ARBA" id="ARBA00022803"/>
    </source>
</evidence>
<evidence type="ECO:0000256" key="5">
    <source>
        <dbReference type="SAM" id="SignalP"/>
    </source>
</evidence>
<feature type="chain" id="PRO_5012923437" evidence="5">
    <location>
        <begin position="29"/>
        <end position="284"/>
    </location>
</feature>
<proteinExistence type="predicted"/>
<dbReference type="AlphaFoldDB" id="A0A2A2TI71"/>
<name>A0A2A2TI71_9CYAN</name>
<keyword evidence="7" id="KW-1185">Reference proteome</keyword>
<keyword evidence="2 3" id="KW-0802">TPR repeat</keyword>
<dbReference type="SMART" id="SM00028">
    <property type="entry name" value="TPR"/>
    <property type="match status" value="2"/>
</dbReference>
<dbReference type="PANTHER" id="PTHR44858:SF1">
    <property type="entry name" value="UDP-N-ACETYLGLUCOSAMINE--PEPTIDE N-ACETYLGLUCOSAMINYLTRANSFERASE SPINDLY-RELATED"/>
    <property type="match status" value="1"/>
</dbReference>
<dbReference type="PANTHER" id="PTHR44858">
    <property type="entry name" value="TETRATRICOPEPTIDE REPEAT PROTEIN 6"/>
    <property type="match status" value="1"/>
</dbReference>
<keyword evidence="5" id="KW-0732">Signal</keyword>
<comment type="caution">
    <text evidence="6">The sequence shown here is derived from an EMBL/GenBank/DDBJ whole genome shotgun (WGS) entry which is preliminary data.</text>
</comment>
<dbReference type="SUPFAM" id="SSF48452">
    <property type="entry name" value="TPR-like"/>
    <property type="match status" value="1"/>
</dbReference>
<evidence type="ECO:0000256" key="3">
    <source>
        <dbReference type="PROSITE-ProRule" id="PRU00339"/>
    </source>
</evidence>
<evidence type="ECO:0000256" key="1">
    <source>
        <dbReference type="ARBA" id="ARBA00022737"/>
    </source>
</evidence>
<dbReference type="PROSITE" id="PS50005">
    <property type="entry name" value="TPR"/>
    <property type="match status" value="1"/>
</dbReference>
<evidence type="ECO:0000256" key="4">
    <source>
        <dbReference type="SAM" id="MobiDB-lite"/>
    </source>
</evidence>
<accession>A0A2A2TI71</accession>
<evidence type="ECO:0000313" key="7">
    <source>
        <dbReference type="Proteomes" id="UP000218238"/>
    </source>
</evidence>